<name>A0ABR4MHY8_9PEZI</name>
<feature type="region of interest" description="Disordered" evidence="1">
    <location>
        <begin position="226"/>
        <end position="367"/>
    </location>
</feature>
<dbReference type="RefSeq" id="XP_070859076.1">
    <property type="nucleotide sequence ID" value="XM_071000612.1"/>
</dbReference>
<feature type="compositionally biased region" description="Basic and acidic residues" evidence="1">
    <location>
        <begin position="15"/>
        <end position="25"/>
    </location>
</feature>
<organism evidence="2 3">
    <name type="scientific">Ceratocystis lukuohia</name>
    <dbReference type="NCBI Taxonomy" id="2019550"/>
    <lineage>
        <taxon>Eukaryota</taxon>
        <taxon>Fungi</taxon>
        <taxon>Dikarya</taxon>
        <taxon>Ascomycota</taxon>
        <taxon>Pezizomycotina</taxon>
        <taxon>Sordariomycetes</taxon>
        <taxon>Hypocreomycetidae</taxon>
        <taxon>Microascales</taxon>
        <taxon>Ceratocystidaceae</taxon>
        <taxon>Ceratocystis</taxon>
    </lineage>
</organism>
<feature type="compositionally biased region" description="Polar residues" evidence="1">
    <location>
        <begin position="333"/>
        <end position="348"/>
    </location>
</feature>
<evidence type="ECO:0000313" key="3">
    <source>
        <dbReference type="Proteomes" id="UP001610728"/>
    </source>
</evidence>
<gene>
    <name evidence="2" type="ORF">HOO65_040233</name>
</gene>
<keyword evidence="3" id="KW-1185">Reference proteome</keyword>
<feature type="compositionally biased region" description="Polar residues" evidence="1">
    <location>
        <begin position="143"/>
        <end position="164"/>
    </location>
</feature>
<feature type="compositionally biased region" description="Low complexity" evidence="1">
    <location>
        <begin position="289"/>
        <end position="299"/>
    </location>
</feature>
<feature type="region of interest" description="Disordered" evidence="1">
    <location>
        <begin position="41"/>
        <end position="95"/>
    </location>
</feature>
<feature type="region of interest" description="Disordered" evidence="1">
    <location>
        <begin position="111"/>
        <end position="172"/>
    </location>
</feature>
<feature type="region of interest" description="Disordered" evidence="1">
    <location>
        <begin position="1"/>
        <end position="25"/>
    </location>
</feature>
<dbReference type="GeneID" id="98118009"/>
<feature type="compositionally biased region" description="Polar residues" evidence="1">
    <location>
        <begin position="69"/>
        <end position="83"/>
    </location>
</feature>
<proteinExistence type="predicted"/>
<comment type="caution">
    <text evidence="2">The sequence shown here is derived from an EMBL/GenBank/DDBJ whole genome shotgun (WGS) entry which is preliminary data.</text>
</comment>
<feature type="compositionally biased region" description="Low complexity" evidence="1">
    <location>
        <begin position="51"/>
        <end position="60"/>
    </location>
</feature>
<feature type="compositionally biased region" description="Polar residues" evidence="1">
    <location>
        <begin position="355"/>
        <end position="367"/>
    </location>
</feature>
<evidence type="ECO:0000256" key="1">
    <source>
        <dbReference type="SAM" id="MobiDB-lite"/>
    </source>
</evidence>
<dbReference type="Proteomes" id="UP001610728">
    <property type="component" value="Unassembled WGS sequence"/>
</dbReference>
<feature type="compositionally biased region" description="Polar residues" evidence="1">
    <location>
        <begin position="116"/>
        <end position="125"/>
    </location>
</feature>
<feature type="compositionally biased region" description="Polar residues" evidence="1">
    <location>
        <begin position="264"/>
        <end position="282"/>
    </location>
</feature>
<dbReference type="EMBL" id="JABSNW010000004">
    <property type="protein sequence ID" value="KAL2887896.1"/>
    <property type="molecule type" value="Genomic_DNA"/>
</dbReference>
<accession>A0ABR4MHY8</accession>
<protein>
    <submittedName>
        <fullName evidence="2">Uncharacterized protein</fullName>
    </submittedName>
</protein>
<feature type="compositionally biased region" description="Polar residues" evidence="1">
    <location>
        <begin position="300"/>
        <end position="318"/>
    </location>
</feature>
<sequence length="477" mass="51219">MPPSSDRRKRPGAKSIDEPLKLQDREIAESNKTLAFFLGGRRRAQPWASQSLRPASNSASLRRRRSRGVDTQTQTDVSAPNTGIGNGVAVPTSESPTRAEAQIQAPIALLDPRPNASRNPTTTGPIHSVGPRANCSRDPTHASYATGQTSTSSNAPEATTASGPTPSPIRRLTRFCSQPHTSRQRTFAVTKNSTDTCLAQHRHPGFNRNGNVGDKLEILTPTHHAAKNSENNHGLESHHPSQPINHHVRNHSAEDPALPRLPSGAQNTFDHNDRGSNNSRNLSQHHDSSLNPFSPSSQSTYQPLHSTAPNPGAASNPSGPMPPRNAPSFKPSEPNSQNLTATVTSPTASPHARIQSASPNEATPTEPSHANLDAVEIILSSPQILAEARNQDPQPNAISDAYVALSPAPTMKENSVPAANSLLPPPPLECPQILPTPSLNSRLLQPPHSPMMMLVKLMRTVAGLLYAENVRMCRLNH</sequence>
<evidence type="ECO:0000313" key="2">
    <source>
        <dbReference type="EMBL" id="KAL2887896.1"/>
    </source>
</evidence>
<reference evidence="2 3" key="1">
    <citation type="submission" date="2020-05" db="EMBL/GenBank/DDBJ databases">
        <title>Ceratocystis lukuohia genome.</title>
        <authorList>
            <person name="Harrington T.C."/>
            <person name="Kim K."/>
            <person name="Mayers C.G."/>
        </authorList>
    </citation>
    <scope>NUCLEOTIDE SEQUENCE [LARGE SCALE GENOMIC DNA]</scope>
    <source>
        <strain evidence="2 3">C4212</strain>
    </source>
</reference>